<feature type="compositionally biased region" description="Low complexity" evidence="1">
    <location>
        <begin position="79"/>
        <end position="90"/>
    </location>
</feature>
<gene>
    <name evidence="2" type="ORF">TGEB3V08_LOCUS11486</name>
</gene>
<accession>A0A7R9K9A1</accession>
<dbReference type="AlphaFoldDB" id="A0A7R9K9A1"/>
<proteinExistence type="predicted"/>
<reference evidence="2" key="1">
    <citation type="submission" date="2020-11" db="EMBL/GenBank/DDBJ databases">
        <authorList>
            <person name="Tran Van P."/>
        </authorList>
    </citation>
    <scope>NUCLEOTIDE SEQUENCE</scope>
</reference>
<evidence type="ECO:0000313" key="2">
    <source>
        <dbReference type="EMBL" id="CAD7614937.1"/>
    </source>
</evidence>
<name>A0A7R9K9A1_TIMGE</name>
<organism evidence="2">
    <name type="scientific">Timema genevievae</name>
    <name type="common">Walking stick</name>
    <dbReference type="NCBI Taxonomy" id="629358"/>
    <lineage>
        <taxon>Eukaryota</taxon>
        <taxon>Metazoa</taxon>
        <taxon>Ecdysozoa</taxon>
        <taxon>Arthropoda</taxon>
        <taxon>Hexapoda</taxon>
        <taxon>Insecta</taxon>
        <taxon>Pterygota</taxon>
        <taxon>Neoptera</taxon>
        <taxon>Polyneoptera</taxon>
        <taxon>Phasmatodea</taxon>
        <taxon>Timematodea</taxon>
        <taxon>Timematoidea</taxon>
        <taxon>Timematidae</taxon>
        <taxon>Timema</taxon>
    </lineage>
</organism>
<feature type="region of interest" description="Disordered" evidence="1">
    <location>
        <begin position="67"/>
        <end position="90"/>
    </location>
</feature>
<evidence type="ECO:0000256" key="1">
    <source>
        <dbReference type="SAM" id="MobiDB-lite"/>
    </source>
</evidence>
<protein>
    <submittedName>
        <fullName evidence="2">Uncharacterized protein</fullName>
    </submittedName>
</protein>
<sequence length="179" mass="19612">MSGGSYFTRSKARALISNTKLEVVRETSTMEGQVLGEDVDNDTSTTMSLEVSDFRDVDQFHELSGEFADTNLGGQPQGVETEPTTTPVSPCVQTKPPTTNLTPVTTPPEFISGIQQLIIGMNEIKEELSKLSDSQVEISKTRTDLEGQISFVKQHCSQEIEAVKKDSQVSLWHSNSTTL</sequence>
<dbReference type="EMBL" id="OE850806">
    <property type="protein sequence ID" value="CAD7614937.1"/>
    <property type="molecule type" value="Genomic_DNA"/>
</dbReference>